<dbReference type="Proteomes" id="UP000694416">
    <property type="component" value="Unplaced"/>
</dbReference>
<evidence type="ECO:0000313" key="2">
    <source>
        <dbReference type="Ensembl" id="ENSPTEP00000034321.1"/>
    </source>
</evidence>
<reference evidence="2" key="2">
    <citation type="submission" date="2025-09" db="UniProtKB">
        <authorList>
            <consortium name="Ensembl"/>
        </authorList>
    </citation>
    <scope>IDENTIFICATION</scope>
</reference>
<evidence type="ECO:0000313" key="3">
    <source>
        <dbReference type="Proteomes" id="UP000694416"/>
    </source>
</evidence>
<reference evidence="2" key="1">
    <citation type="submission" date="2025-08" db="UniProtKB">
        <authorList>
            <consortium name="Ensembl"/>
        </authorList>
    </citation>
    <scope>IDENTIFICATION</scope>
</reference>
<organism evidence="2 3">
    <name type="scientific">Piliocolobus tephrosceles</name>
    <name type="common">Ugandan red Colobus</name>
    <dbReference type="NCBI Taxonomy" id="591936"/>
    <lineage>
        <taxon>Eukaryota</taxon>
        <taxon>Metazoa</taxon>
        <taxon>Chordata</taxon>
        <taxon>Craniata</taxon>
        <taxon>Vertebrata</taxon>
        <taxon>Euteleostomi</taxon>
        <taxon>Mammalia</taxon>
        <taxon>Eutheria</taxon>
        <taxon>Euarchontoglires</taxon>
        <taxon>Primates</taxon>
        <taxon>Haplorrhini</taxon>
        <taxon>Catarrhini</taxon>
        <taxon>Cercopithecidae</taxon>
        <taxon>Colobinae</taxon>
        <taxon>Piliocolobus</taxon>
    </lineage>
</organism>
<sequence>MATPRAPEAARSQDLGPLRPSTPAPRPSWLRLDPAARDAGPPSRGSPGTTRRVPWESAPLAPALQSDPGQPLAACRGPLGEPRVDPGVSTRCVGTMIPRGKRTGGRSCGSSPGRKGRGARAELSFPAAVPRLERGFGFWFFFCGNSSVEILLACHTTHPF</sequence>
<accession>A0A8C9IC52</accession>
<proteinExistence type="predicted"/>
<name>A0A8C9IC52_9PRIM</name>
<keyword evidence="3" id="KW-1185">Reference proteome</keyword>
<feature type="region of interest" description="Disordered" evidence="1">
    <location>
        <begin position="1"/>
        <end position="119"/>
    </location>
</feature>
<evidence type="ECO:0000256" key="1">
    <source>
        <dbReference type="SAM" id="MobiDB-lite"/>
    </source>
</evidence>
<protein>
    <submittedName>
        <fullName evidence="2">Uncharacterized protein</fullName>
    </submittedName>
</protein>
<dbReference type="AlphaFoldDB" id="A0A8C9IC52"/>
<dbReference type="Ensembl" id="ENSPTET00000046868.1">
    <property type="protein sequence ID" value="ENSPTEP00000034321.1"/>
    <property type="gene ID" value="ENSPTEG00000032594.1"/>
</dbReference>